<comment type="similarity">
    <text evidence="2">Belongs to the membrane fusion protein (MFP) (TC 8.A.1) family.</text>
</comment>
<feature type="domain" description="YbhG-like alpha-helical hairpin" evidence="6">
    <location>
        <begin position="275"/>
        <end position="400"/>
    </location>
</feature>
<dbReference type="AlphaFoldDB" id="A0A6I3SJH3"/>
<dbReference type="Proteomes" id="UP000430670">
    <property type="component" value="Unassembled WGS sequence"/>
</dbReference>
<dbReference type="EMBL" id="WNKU01000008">
    <property type="protein sequence ID" value="MTV49054.1"/>
    <property type="molecule type" value="Genomic_DNA"/>
</dbReference>
<dbReference type="PANTHER" id="PTHR32347">
    <property type="entry name" value="EFFLUX SYSTEM COMPONENT YKNX-RELATED"/>
    <property type="match status" value="1"/>
</dbReference>
<proteinExistence type="inferred from homology"/>
<dbReference type="InterPro" id="IPR059052">
    <property type="entry name" value="HH_YbhG-like"/>
</dbReference>
<dbReference type="InterPro" id="IPR058792">
    <property type="entry name" value="Beta-barrel_RND_2"/>
</dbReference>
<name>A0A6I3SJH3_HELMO</name>
<keyword evidence="9" id="KW-1185">Reference proteome</keyword>
<dbReference type="GO" id="GO:0030313">
    <property type="term" value="C:cell envelope"/>
    <property type="evidence" value="ECO:0007669"/>
    <property type="project" value="UniProtKB-SubCell"/>
</dbReference>
<keyword evidence="3 4" id="KW-0175">Coiled coil</keyword>
<evidence type="ECO:0000256" key="3">
    <source>
        <dbReference type="ARBA" id="ARBA00023054"/>
    </source>
</evidence>
<dbReference type="Gene3D" id="2.40.420.20">
    <property type="match status" value="1"/>
</dbReference>
<gene>
    <name evidence="8" type="ORF">GJ688_08690</name>
</gene>
<protein>
    <submittedName>
        <fullName evidence="8">Efflux RND transporter periplasmic adaptor subunit</fullName>
    </submittedName>
</protein>
<dbReference type="OrthoDB" id="250565at2"/>
<reference evidence="8 9" key="1">
    <citation type="submission" date="2019-11" db="EMBL/GenBank/DDBJ databases">
        <title>Whole-genome sequence of a the green, strictly anaerobic photosynthetic bacterium Heliobacillus mobilis DSM 6151.</title>
        <authorList>
            <person name="Kyndt J.A."/>
            <person name="Meyer T.E."/>
        </authorList>
    </citation>
    <scope>NUCLEOTIDE SEQUENCE [LARGE SCALE GENOMIC DNA]</scope>
    <source>
        <strain evidence="8 9">DSM 6151</strain>
    </source>
</reference>
<feature type="coiled-coil region" evidence="4">
    <location>
        <begin position="160"/>
        <end position="405"/>
    </location>
</feature>
<accession>A0A6I3SJH3</accession>
<organism evidence="8 9">
    <name type="scientific">Heliobacterium mobile</name>
    <name type="common">Heliobacillus mobilis</name>
    <dbReference type="NCBI Taxonomy" id="28064"/>
    <lineage>
        <taxon>Bacteria</taxon>
        <taxon>Bacillati</taxon>
        <taxon>Bacillota</taxon>
        <taxon>Clostridia</taxon>
        <taxon>Eubacteriales</taxon>
        <taxon>Heliobacteriaceae</taxon>
        <taxon>Heliobacterium</taxon>
    </lineage>
</organism>
<evidence type="ECO:0000256" key="4">
    <source>
        <dbReference type="SAM" id="Coils"/>
    </source>
</evidence>
<evidence type="ECO:0000259" key="6">
    <source>
        <dbReference type="Pfam" id="PF25881"/>
    </source>
</evidence>
<dbReference type="SUPFAM" id="SSF56954">
    <property type="entry name" value="Outer membrane efflux proteins (OEP)"/>
    <property type="match status" value="1"/>
</dbReference>
<dbReference type="InterPro" id="IPR050465">
    <property type="entry name" value="UPF0194_transport"/>
</dbReference>
<comment type="caution">
    <text evidence="8">The sequence shown here is derived from an EMBL/GenBank/DDBJ whole genome shotgun (WGS) entry which is preliminary data.</text>
</comment>
<dbReference type="PANTHER" id="PTHR32347:SF23">
    <property type="entry name" value="BLL5650 PROTEIN"/>
    <property type="match status" value="1"/>
</dbReference>
<dbReference type="Pfam" id="PF25881">
    <property type="entry name" value="HH_YBHG"/>
    <property type="match status" value="1"/>
</dbReference>
<feature type="domain" description="CusB-like beta-barrel" evidence="7">
    <location>
        <begin position="442"/>
        <end position="515"/>
    </location>
</feature>
<evidence type="ECO:0000256" key="1">
    <source>
        <dbReference type="ARBA" id="ARBA00004196"/>
    </source>
</evidence>
<evidence type="ECO:0000256" key="5">
    <source>
        <dbReference type="SAM" id="MobiDB-lite"/>
    </source>
</evidence>
<evidence type="ECO:0000259" key="7">
    <source>
        <dbReference type="Pfam" id="PF25954"/>
    </source>
</evidence>
<dbReference type="Gene3D" id="2.40.50.100">
    <property type="match status" value="1"/>
</dbReference>
<dbReference type="Gene3D" id="1.10.287.470">
    <property type="entry name" value="Helix hairpin bin"/>
    <property type="match status" value="1"/>
</dbReference>
<feature type="region of interest" description="Disordered" evidence="5">
    <location>
        <begin position="542"/>
        <end position="569"/>
    </location>
</feature>
<feature type="compositionally biased region" description="Polar residues" evidence="5">
    <location>
        <begin position="543"/>
        <end position="569"/>
    </location>
</feature>
<comment type="subcellular location">
    <subcellularLocation>
        <location evidence="1">Cell envelope</location>
    </subcellularLocation>
</comment>
<dbReference type="GO" id="GO:0016020">
    <property type="term" value="C:membrane"/>
    <property type="evidence" value="ECO:0007669"/>
    <property type="project" value="InterPro"/>
</dbReference>
<feature type="region of interest" description="Disordered" evidence="5">
    <location>
        <begin position="602"/>
        <end position="632"/>
    </location>
</feature>
<evidence type="ECO:0000313" key="9">
    <source>
        <dbReference type="Proteomes" id="UP000430670"/>
    </source>
</evidence>
<dbReference type="Pfam" id="PF25954">
    <property type="entry name" value="Beta-barrel_RND_2"/>
    <property type="match status" value="1"/>
</dbReference>
<sequence length="632" mass="65833">MVKRKLVAVGIGVLLIAGTGYGVYAKEVAAKEKALSVQWASVERGDVTETVSASGTVQTPEQIKMSFSGSSGRLTSITAKVGDQVQAGQVLATVDNLAVKAQVANAQANVISAQAKLAQARQGATAEAIAVQQASVDKAKTAWDGTKQAYENQWVLYNDRTAAQQAVTNAQNQLDNAKIQVQSAQAGLEGANAKLAAAQKGPSDADVNAARTSVDVAQEQLDNARDQLNNAENQLDYAYATATSANNSSNSTSLDVQKQIDQAQSVLNQARSAYNQARANLANAQKQLDNLEAGPDANVVAQMQAAVKQSQAALDQAQAAYNAAQQNLSYAKQNYENRAQAKAQLDSVKNNVDQAEAAYQSALAQLNQVQAPPDSNTILAAQAVVAQAQAQLQQQQATLNNYTLTSPIDAIVTQVNGKVGEIPSASNPVVILNDANTHNLQVMAQVSQTDVGKLQSGQKAEFSSSAYPDKTFYGKVLMIYPEATTQNGVTSYNVLLSVDNNEGLLKAGMTTNVTIITGVHNNVLFVPAQVLKEVNGQDGVYVSDSNDAGTNGGAKQNKNTSSTTGTNANVTFRPITTGLFSSDRVEITSGLSEGDKVAMSLPSSADKKATGGFSLGGGSSKATGGLAAKGGK</sequence>
<evidence type="ECO:0000313" key="8">
    <source>
        <dbReference type="EMBL" id="MTV49054.1"/>
    </source>
</evidence>
<dbReference type="Gene3D" id="1.20.120.330">
    <property type="entry name" value="Nucleotidyltransferases domain 2"/>
    <property type="match status" value="1"/>
</dbReference>
<evidence type="ECO:0000256" key="2">
    <source>
        <dbReference type="ARBA" id="ARBA00009477"/>
    </source>
</evidence>
<dbReference type="NCBIfam" id="TIGR01730">
    <property type="entry name" value="RND_mfp"/>
    <property type="match status" value="1"/>
</dbReference>
<dbReference type="InterPro" id="IPR006143">
    <property type="entry name" value="RND_pump_MFP"/>
</dbReference>
<dbReference type="RefSeq" id="WP_155476158.1">
    <property type="nucleotide sequence ID" value="NZ_WNKU01000008.1"/>
</dbReference>
<dbReference type="GO" id="GO:0022857">
    <property type="term" value="F:transmembrane transporter activity"/>
    <property type="evidence" value="ECO:0007669"/>
    <property type="project" value="InterPro"/>
</dbReference>
<dbReference type="SUPFAM" id="SSF57997">
    <property type="entry name" value="Tropomyosin"/>
    <property type="match status" value="1"/>
</dbReference>
<dbReference type="Gene3D" id="2.40.30.170">
    <property type="match status" value="1"/>
</dbReference>